<dbReference type="InterPro" id="IPR036291">
    <property type="entry name" value="NAD(P)-bd_dom_sf"/>
</dbReference>
<keyword evidence="5" id="KW-1185">Reference proteome</keyword>
<dbReference type="Gene3D" id="3.40.50.720">
    <property type="entry name" value="NAD(P)-binding Rossmann-like Domain"/>
    <property type="match status" value="1"/>
</dbReference>
<dbReference type="eggNOG" id="ENOG502QS3T">
    <property type="taxonomic scope" value="Eukaryota"/>
</dbReference>
<evidence type="ECO:0000313" key="6">
    <source>
        <dbReference type="RefSeq" id="XP_004504160.1"/>
    </source>
</evidence>
<dbReference type="PANTHER" id="PTHR43899:SF26">
    <property type="entry name" value="ENOYL-(ACYL CARRIER) REDUCTASE"/>
    <property type="match status" value="1"/>
</dbReference>
<dbReference type="PaxDb" id="3827-XP_004504160.1"/>
<keyword evidence="4" id="KW-0472">Membrane</keyword>
<keyword evidence="4" id="KW-0812">Transmembrane</keyword>
<evidence type="ECO:0000256" key="4">
    <source>
        <dbReference type="SAM" id="Phobius"/>
    </source>
</evidence>
<reference evidence="6" key="2">
    <citation type="submission" date="2025-08" db="UniProtKB">
        <authorList>
            <consortium name="RefSeq"/>
        </authorList>
    </citation>
    <scope>IDENTIFICATION</scope>
    <source>
        <tissue evidence="6">Etiolated seedlings</tissue>
    </source>
</reference>
<dbReference type="PANTHER" id="PTHR43899">
    <property type="entry name" value="RH59310P"/>
    <property type="match status" value="1"/>
</dbReference>
<comment type="similarity">
    <text evidence="3">Belongs to the short-chain dehydrogenases/reductases (SDR) family.</text>
</comment>
<dbReference type="Proteomes" id="UP000087171">
    <property type="component" value="Chromosome Ca6"/>
</dbReference>
<evidence type="ECO:0000256" key="1">
    <source>
        <dbReference type="ARBA" id="ARBA00022857"/>
    </source>
</evidence>
<dbReference type="PRINTS" id="PR00081">
    <property type="entry name" value="GDHRDH"/>
</dbReference>
<dbReference type="OrthoDB" id="5545019at2759"/>
<proteinExistence type="inferred from homology"/>
<dbReference type="KEGG" id="cam:101509422"/>
<dbReference type="Pfam" id="PF00106">
    <property type="entry name" value="adh_short"/>
    <property type="match status" value="1"/>
</dbReference>
<dbReference type="FunFam" id="3.40.50.720:FF:000137">
    <property type="entry name" value="Hydroxysteroid (17-beta) dehydrogenase 3"/>
    <property type="match status" value="1"/>
</dbReference>
<dbReference type="GO" id="GO:0005783">
    <property type="term" value="C:endoplasmic reticulum"/>
    <property type="evidence" value="ECO:0007669"/>
    <property type="project" value="TreeGrafter"/>
</dbReference>
<keyword evidence="1" id="KW-0521">NADP</keyword>
<dbReference type="SUPFAM" id="SSF51735">
    <property type="entry name" value="NAD(P)-binding Rossmann-fold domains"/>
    <property type="match status" value="1"/>
</dbReference>
<dbReference type="RefSeq" id="XP_004504160.1">
    <property type="nucleotide sequence ID" value="XM_004504103.3"/>
</dbReference>
<gene>
    <name evidence="6" type="primary">LOC101509422</name>
</gene>
<dbReference type="GO" id="GO:0045703">
    <property type="term" value="F:ketoreductase activity"/>
    <property type="evidence" value="ECO:0007669"/>
    <property type="project" value="TreeGrafter"/>
</dbReference>
<dbReference type="AlphaFoldDB" id="A0A1S2YFS1"/>
<dbReference type="InterPro" id="IPR002347">
    <property type="entry name" value="SDR_fam"/>
</dbReference>
<dbReference type="PRINTS" id="PR00080">
    <property type="entry name" value="SDRFAMILY"/>
</dbReference>
<evidence type="ECO:0000313" key="5">
    <source>
        <dbReference type="Proteomes" id="UP000087171"/>
    </source>
</evidence>
<keyword evidence="4" id="KW-1133">Transmembrane helix</keyword>
<dbReference type="CDD" id="cd05356">
    <property type="entry name" value="17beta-HSD1_like_SDR_c"/>
    <property type="match status" value="1"/>
</dbReference>
<evidence type="ECO:0000256" key="3">
    <source>
        <dbReference type="RuleBase" id="RU000363"/>
    </source>
</evidence>
<feature type="transmembrane region" description="Helical" evidence="4">
    <location>
        <begin position="20"/>
        <end position="44"/>
    </location>
</feature>
<organism evidence="5 6">
    <name type="scientific">Cicer arietinum</name>
    <name type="common">Chickpea</name>
    <name type="synonym">Garbanzo</name>
    <dbReference type="NCBI Taxonomy" id="3827"/>
    <lineage>
        <taxon>Eukaryota</taxon>
        <taxon>Viridiplantae</taxon>
        <taxon>Streptophyta</taxon>
        <taxon>Embryophyta</taxon>
        <taxon>Tracheophyta</taxon>
        <taxon>Spermatophyta</taxon>
        <taxon>Magnoliopsida</taxon>
        <taxon>eudicotyledons</taxon>
        <taxon>Gunneridae</taxon>
        <taxon>Pentapetalae</taxon>
        <taxon>rosids</taxon>
        <taxon>fabids</taxon>
        <taxon>Fabales</taxon>
        <taxon>Fabaceae</taxon>
        <taxon>Papilionoideae</taxon>
        <taxon>50 kb inversion clade</taxon>
        <taxon>NPAAA clade</taxon>
        <taxon>Hologalegina</taxon>
        <taxon>IRL clade</taxon>
        <taxon>Cicereae</taxon>
        <taxon>Cicer</taxon>
    </lineage>
</organism>
<protein>
    <submittedName>
        <fullName evidence="6">Very-long-chain 3-oxoacyl-CoA reductase-like protein At1g24470</fullName>
    </submittedName>
</protein>
<name>A0A1S2YFS1_CICAR</name>
<dbReference type="GeneID" id="101509422"/>
<reference evidence="5" key="1">
    <citation type="journal article" date="2013" name="Nat. Biotechnol.">
        <title>Draft genome sequence of chickpea (Cicer arietinum) provides a resource for trait improvement.</title>
        <authorList>
            <person name="Varshney R.K."/>
            <person name="Song C."/>
            <person name="Saxena R.K."/>
            <person name="Azam S."/>
            <person name="Yu S."/>
            <person name="Sharpe A.G."/>
            <person name="Cannon S."/>
            <person name="Baek J."/>
            <person name="Rosen B.D."/>
            <person name="Tar'an B."/>
            <person name="Millan T."/>
            <person name="Zhang X."/>
            <person name="Ramsay L.D."/>
            <person name="Iwata A."/>
            <person name="Wang Y."/>
            <person name="Nelson W."/>
            <person name="Farmer A.D."/>
            <person name="Gaur P.M."/>
            <person name="Soderlund C."/>
            <person name="Penmetsa R.V."/>
            <person name="Xu C."/>
            <person name="Bharti A.K."/>
            <person name="He W."/>
            <person name="Winter P."/>
            <person name="Zhao S."/>
            <person name="Hane J.K."/>
            <person name="Carrasquilla-Garcia N."/>
            <person name="Condie J.A."/>
            <person name="Upadhyaya H.D."/>
            <person name="Luo M.C."/>
            <person name="Thudi M."/>
            <person name="Gowda C.L."/>
            <person name="Singh N.P."/>
            <person name="Lichtenzveig J."/>
            <person name="Gali K.K."/>
            <person name="Rubio J."/>
            <person name="Nadarajan N."/>
            <person name="Dolezel J."/>
            <person name="Bansal K.C."/>
            <person name="Xu X."/>
            <person name="Edwards D."/>
            <person name="Zhang G."/>
            <person name="Kahl G."/>
            <person name="Gil J."/>
            <person name="Singh K.B."/>
            <person name="Datta S.K."/>
            <person name="Jackson S.A."/>
            <person name="Wang J."/>
            <person name="Cook D.R."/>
        </authorList>
    </citation>
    <scope>NUCLEOTIDE SEQUENCE [LARGE SCALE GENOMIC DNA]</scope>
    <source>
        <strain evidence="5">cv. CDC Frontier</strain>
    </source>
</reference>
<dbReference type="InterPro" id="IPR051019">
    <property type="entry name" value="VLCFA-Steroid_DH"/>
</dbReference>
<sequence>MLRITKRNMEHKNCDFQLAVFIIFPCLGLILTFNYFISFITWIFKMCLRSEKHLIKSYGSWAIITGATDGIGKAFAYQLAHRNLNLIIVSRNSKKLETVENEIKTKYPHVQIKTITVDFSGDITVGLREIEVLGRDLDVGILINNVGITYPKAMFFHEVKEEMWMKIVSVNIESMMRVTKGVLCGMMERKKGMIVNVGSGAGVLVPSHPLFTIYAATKAFVDRFSRSLYVEYKQYGIDVQCQLPLYVATNMVSKVAYIRRESLFIPTPEDYARAAIRQIGYGPKCTPYWAHSVQWAFARLIPDPLLDYWRLSIGMRRRNHKH</sequence>
<evidence type="ECO:0000256" key="2">
    <source>
        <dbReference type="ARBA" id="ARBA00023002"/>
    </source>
</evidence>
<dbReference type="PIRSF" id="PIRSF000126">
    <property type="entry name" value="11-beta-HSD1"/>
    <property type="match status" value="1"/>
</dbReference>
<accession>A0A1S2YFS1</accession>
<keyword evidence="2" id="KW-0560">Oxidoreductase</keyword>
<dbReference type="STRING" id="3827.A0A1S2YFS1"/>